<protein>
    <recommendedName>
        <fullName evidence="5">Glucose-6-phosphate dehydrogenase NAD-binding domain-containing protein</fullName>
    </recommendedName>
</protein>
<feature type="region of interest" description="Disordered" evidence="4">
    <location>
        <begin position="77"/>
        <end position="105"/>
    </location>
</feature>
<evidence type="ECO:0000256" key="2">
    <source>
        <dbReference type="ARBA" id="ARBA00022857"/>
    </source>
</evidence>
<dbReference type="GO" id="GO:0050661">
    <property type="term" value="F:NADP binding"/>
    <property type="evidence" value="ECO:0007669"/>
    <property type="project" value="InterPro"/>
</dbReference>
<dbReference type="GO" id="GO:0006006">
    <property type="term" value="P:glucose metabolic process"/>
    <property type="evidence" value="ECO:0007669"/>
    <property type="project" value="UniProtKB-KW"/>
</dbReference>
<dbReference type="Pfam" id="PF00479">
    <property type="entry name" value="G6PD_N"/>
    <property type="match status" value="1"/>
</dbReference>
<organism evidence="6 7">
    <name type="scientific">Sphenostylis stenocarpa</name>
    <dbReference type="NCBI Taxonomy" id="92480"/>
    <lineage>
        <taxon>Eukaryota</taxon>
        <taxon>Viridiplantae</taxon>
        <taxon>Streptophyta</taxon>
        <taxon>Embryophyta</taxon>
        <taxon>Tracheophyta</taxon>
        <taxon>Spermatophyta</taxon>
        <taxon>Magnoliopsida</taxon>
        <taxon>eudicotyledons</taxon>
        <taxon>Gunneridae</taxon>
        <taxon>Pentapetalae</taxon>
        <taxon>rosids</taxon>
        <taxon>fabids</taxon>
        <taxon>Fabales</taxon>
        <taxon>Fabaceae</taxon>
        <taxon>Papilionoideae</taxon>
        <taxon>50 kb inversion clade</taxon>
        <taxon>NPAAA clade</taxon>
        <taxon>indigoferoid/millettioid clade</taxon>
        <taxon>Phaseoleae</taxon>
        <taxon>Sphenostylis</taxon>
    </lineage>
</organism>
<dbReference type="EMBL" id="OY731398">
    <property type="protein sequence ID" value="CAJ1870212.1"/>
    <property type="molecule type" value="Genomic_DNA"/>
</dbReference>
<dbReference type="InterPro" id="IPR022674">
    <property type="entry name" value="G6P_DH_NAD-bd"/>
</dbReference>
<dbReference type="PANTHER" id="PTHR23429:SF4">
    <property type="entry name" value="INACTIVE GLUCOSE-6-PHOSPHATE 1-DEHYDROGENASE 4, CHLOROPLASTIC"/>
    <property type="match status" value="1"/>
</dbReference>
<evidence type="ECO:0000313" key="7">
    <source>
        <dbReference type="Proteomes" id="UP001189624"/>
    </source>
</evidence>
<accession>A0AA86S350</accession>
<keyword evidence="2" id="KW-0521">NADP</keyword>
<keyword evidence="1" id="KW-0313">Glucose metabolism</keyword>
<dbReference type="SUPFAM" id="SSF51735">
    <property type="entry name" value="NAD(P)-binding Rossmann-fold domains"/>
    <property type="match status" value="1"/>
</dbReference>
<evidence type="ECO:0000256" key="3">
    <source>
        <dbReference type="ARBA" id="ARBA00023277"/>
    </source>
</evidence>
<proteinExistence type="predicted"/>
<sequence length="275" mass="30825">MSVSFSSTSLPFSASSFAFQRPQLCFNPLTVASDNFHSATCGRRLVLDAGGTSLCRRFRGFKLWVLERLNFQFKSPKQPKNRNRFKNNLENSGLSNEKGSISDSSSILHVPDDKVTSMEFPSLLQTGLAATPMDVSRIPSLCIAVIGATGELAKSKIFPALFALYYSGFLPENVGIFGYSRKDITDEDLRSIIASTLTCRVEHHHQLGKLLARENCGDKLDAFLSRTYYVNGGYDNKYGMSMLNARMEQIELIIYHREDPKPTGYSTFQCHKKQF</sequence>
<evidence type="ECO:0000313" key="6">
    <source>
        <dbReference type="EMBL" id="CAJ1870212.1"/>
    </source>
</evidence>
<dbReference type="InterPro" id="IPR001282">
    <property type="entry name" value="G6P_DH"/>
</dbReference>
<gene>
    <name evidence="6" type="ORF">AYBTSS11_LOCUS2407</name>
</gene>
<dbReference type="AlphaFoldDB" id="A0AA86S350"/>
<evidence type="ECO:0000256" key="4">
    <source>
        <dbReference type="SAM" id="MobiDB-lite"/>
    </source>
</evidence>
<evidence type="ECO:0000256" key="1">
    <source>
        <dbReference type="ARBA" id="ARBA00022526"/>
    </source>
</evidence>
<dbReference type="Gene3D" id="3.40.50.720">
    <property type="entry name" value="NAD(P)-binding Rossmann-like Domain"/>
    <property type="match status" value="1"/>
</dbReference>
<reference evidence="6" key="1">
    <citation type="submission" date="2023-10" db="EMBL/GenBank/DDBJ databases">
        <authorList>
            <person name="Domelevo Entfellner J.-B."/>
        </authorList>
    </citation>
    <scope>NUCLEOTIDE SEQUENCE</scope>
</reference>
<evidence type="ECO:0000259" key="5">
    <source>
        <dbReference type="Pfam" id="PF00479"/>
    </source>
</evidence>
<dbReference type="Gramene" id="rna-AYBTSS11_LOCUS2407">
    <property type="protein sequence ID" value="CAJ1870212.1"/>
    <property type="gene ID" value="gene-AYBTSS11_LOCUS2407"/>
</dbReference>
<dbReference type="InterPro" id="IPR036291">
    <property type="entry name" value="NAD(P)-bd_dom_sf"/>
</dbReference>
<name>A0AA86S350_9FABA</name>
<feature type="compositionally biased region" description="Polar residues" evidence="4">
    <location>
        <begin position="86"/>
        <end position="105"/>
    </location>
</feature>
<keyword evidence="3" id="KW-0119">Carbohydrate metabolism</keyword>
<dbReference type="Proteomes" id="UP001189624">
    <property type="component" value="Chromosome 1"/>
</dbReference>
<dbReference type="GO" id="GO:0016614">
    <property type="term" value="F:oxidoreductase activity, acting on CH-OH group of donors"/>
    <property type="evidence" value="ECO:0007669"/>
    <property type="project" value="InterPro"/>
</dbReference>
<feature type="domain" description="Glucose-6-phosphate dehydrogenase NAD-binding" evidence="5">
    <location>
        <begin position="145"/>
        <end position="251"/>
    </location>
</feature>
<keyword evidence="7" id="KW-1185">Reference proteome</keyword>
<dbReference type="PANTHER" id="PTHR23429">
    <property type="entry name" value="GLUCOSE-6-PHOSPHATE 1-DEHYDROGENASE G6PD"/>
    <property type="match status" value="1"/>
</dbReference>